<reference evidence="4 5" key="1">
    <citation type="submission" date="2015-12" db="EMBL/GenBank/DDBJ databases">
        <title>Genome sequence of Tistrella mobilis MCCC 1A02139.</title>
        <authorList>
            <person name="Lu L."/>
            <person name="Lai Q."/>
            <person name="Shao Z."/>
            <person name="Qian P."/>
        </authorList>
    </citation>
    <scope>NUCLEOTIDE SEQUENCE [LARGE SCALE GENOMIC DNA]</scope>
    <source>
        <strain evidence="4 5">MCCC 1A02139</strain>
    </source>
</reference>
<proteinExistence type="inferred from homology"/>
<name>A0A162M2T9_9PROT</name>
<dbReference type="GO" id="GO:0003824">
    <property type="term" value="F:catalytic activity"/>
    <property type="evidence" value="ECO:0007669"/>
    <property type="project" value="InterPro"/>
</dbReference>
<dbReference type="SUPFAM" id="SSF75304">
    <property type="entry name" value="Amidase signature (AS) enzymes"/>
    <property type="match status" value="1"/>
</dbReference>
<dbReference type="Pfam" id="PF01425">
    <property type="entry name" value="Amidase"/>
    <property type="match status" value="1"/>
</dbReference>
<accession>A0A162M2T9</accession>
<dbReference type="RefSeq" id="WP_062760926.1">
    <property type="nucleotide sequence ID" value="NZ_CP121045.1"/>
</dbReference>
<dbReference type="Proteomes" id="UP000075787">
    <property type="component" value="Unassembled WGS sequence"/>
</dbReference>
<evidence type="ECO:0000256" key="1">
    <source>
        <dbReference type="ARBA" id="ARBA00009199"/>
    </source>
</evidence>
<dbReference type="InterPro" id="IPR036928">
    <property type="entry name" value="AS_sf"/>
</dbReference>
<dbReference type="NCBIfam" id="NF004815">
    <property type="entry name" value="PRK06169.1"/>
    <property type="match status" value="1"/>
</dbReference>
<dbReference type="Gene3D" id="3.90.1300.10">
    <property type="entry name" value="Amidase signature (AS) domain"/>
    <property type="match status" value="1"/>
</dbReference>
<protein>
    <submittedName>
        <fullName evidence="4">Amidase</fullName>
    </submittedName>
</protein>
<organism evidence="4 5">
    <name type="scientific">Tistrella mobilis</name>
    <dbReference type="NCBI Taxonomy" id="171437"/>
    <lineage>
        <taxon>Bacteria</taxon>
        <taxon>Pseudomonadati</taxon>
        <taxon>Pseudomonadota</taxon>
        <taxon>Alphaproteobacteria</taxon>
        <taxon>Geminicoccales</taxon>
        <taxon>Geminicoccaceae</taxon>
        <taxon>Tistrella</taxon>
    </lineage>
</organism>
<dbReference type="AlphaFoldDB" id="A0A162M2T9"/>
<dbReference type="PANTHER" id="PTHR11895">
    <property type="entry name" value="TRANSAMIDASE"/>
    <property type="match status" value="1"/>
</dbReference>
<dbReference type="InterPro" id="IPR000120">
    <property type="entry name" value="Amidase"/>
</dbReference>
<feature type="region of interest" description="Disordered" evidence="2">
    <location>
        <begin position="130"/>
        <end position="161"/>
    </location>
</feature>
<dbReference type="OrthoDB" id="7245165at2"/>
<feature type="domain" description="Amidase" evidence="3">
    <location>
        <begin position="28"/>
        <end position="449"/>
    </location>
</feature>
<evidence type="ECO:0000259" key="3">
    <source>
        <dbReference type="Pfam" id="PF01425"/>
    </source>
</evidence>
<dbReference type="InterPro" id="IPR023631">
    <property type="entry name" value="Amidase_dom"/>
</dbReference>
<dbReference type="GeneID" id="97242155"/>
<evidence type="ECO:0000313" key="4">
    <source>
        <dbReference type="EMBL" id="KYO57884.1"/>
    </source>
</evidence>
<dbReference type="PANTHER" id="PTHR11895:SF7">
    <property type="entry name" value="GLUTAMYL-TRNA(GLN) AMIDOTRANSFERASE SUBUNIT A, MITOCHONDRIAL"/>
    <property type="match status" value="1"/>
</dbReference>
<sequence length="470" mass="49514">MSLPDDLCFADASSLVEAYAARRVSPVEVAEACLARIAEVQPELNPCAFLDPETTRTQARASELRWIAGEPAGPLDGVPATIKDLLLSAGWPTLRGSRAVDPGQDWDEDSPAVARLRESGAVFTAKTTTPEFGHKGVTDSPLAGITRNPWDSDRTPGGSSGGAAVAAATGLGVLNIGTDGGGSIRIPASFTGIFGLKPSFGRVPAWPASPLSSVSHVGPMTRTVRDAALMLAVLARPDARDWYAKPFAVEDFTAGLEEGVRGLRIGYAPTINDEPVDDDVAAAVDAAIGVFRAEGAMVEPVTVDLPETRRIFQIIWTTGAALMAAGMSDDQRRRLDQTLMAAATIGQGFDAVTLAQAQFRRAGLAAHMAGLHRRFDVILTPTLPDTAFKAGRNHPGDPAATTWNDWTPFTYPFNLTGQPAASIPCGFDRDGLPVGLQIVGPVGADALVLRVARAFERVRPIPLPPRSAAD</sequence>
<comment type="similarity">
    <text evidence="1">Belongs to the amidase family.</text>
</comment>
<evidence type="ECO:0000256" key="2">
    <source>
        <dbReference type="SAM" id="MobiDB-lite"/>
    </source>
</evidence>
<dbReference type="EMBL" id="LPZR01000001">
    <property type="protein sequence ID" value="KYO57884.1"/>
    <property type="molecule type" value="Genomic_DNA"/>
</dbReference>
<gene>
    <name evidence="4" type="ORF">AUP44_00130</name>
</gene>
<comment type="caution">
    <text evidence="4">The sequence shown here is derived from an EMBL/GenBank/DDBJ whole genome shotgun (WGS) entry which is preliminary data.</text>
</comment>
<evidence type="ECO:0000313" key="5">
    <source>
        <dbReference type="Proteomes" id="UP000075787"/>
    </source>
</evidence>